<keyword evidence="1" id="KW-0472">Membrane</keyword>
<dbReference type="AlphaFoldDB" id="A0A7X0VVI4"/>
<evidence type="ECO:0000313" key="4">
    <source>
        <dbReference type="Proteomes" id="UP000564644"/>
    </source>
</evidence>
<proteinExistence type="predicted"/>
<name>A0A7X0VVI4_9BACL</name>
<dbReference type="Proteomes" id="UP000564644">
    <property type="component" value="Unassembled WGS sequence"/>
</dbReference>
<accession>A0A7X0VVI4</accession>
<keyword evidence="4" id="KW-1185">Reference proteome</keyword>
<comment type="caution">
    <text evidence="3">The sequence shown here is derived from an EMBL/GenBank/DDBJ whole genome shotgun (WGS) entry which is preliminary data.</text>
</comment>
<reference evidence="3 4" key="1">
    <citation type="submission" date="2020-08" db="EMBL/GenBank/DDBJ databases">
        <title>Cohnella phylogeny.</title>
        <authorList>
            <person name="Dunlap C."/>
        </authorList>
    </citation>
    <scope>NUCLEOTIDE SEQUENCE [LARGE SCALE GENOMIC DNA]</scope>
    <source>
        <strain evidence="3 4">CBP 2801</strain>
    </source>
</reference>
<feature type="transmembrane region" description="Helical" evidence="1">
    <location>
        <begin position="61"/>
        <end position="79"/>
    </location>
</feature>
<dbReference type="EMBL" id="JACJVO010000012">
    <property type="protein sequence ID" value="MBB6731377.1"/>
    <property type="molecule type" value="Genomic_DNA"/>
</dbReference>
<keyword evidence="1" id="KW-1133">Transmembrane helix</keyword>
<dbReference type="InterPro" id="IPR025436">
    <property type="entry name" value="DUF4179"/>
</dbReference>
<dbReference type="RefSeq" id="WP_185129053.1">
    <property type="nucleotide sequence ID" value="NZ_JACJVO010000012.1"/>
</dbReference>
<evidence type="ECO:0000256" key="1">
    <source>
        <dbReference type="SAM" id="Phobius"/>
    </source>
</evidence>
<dbReference type="Pfam" id="PF13786">
    <property type="entry name" value="DUF4179"/>
    <property type="match status" value="1"/>
</dbReference>
<keyword evidence="1" id="KW-0812">Transmembrane</keyword>
<feature type="domain" description="DUF4179" evidence="2">
    <location>
        <begin position="54"/>
        <end position="133"/>
    </location>
</feature>
<protein>
    <submittedName>
        <fullName evidence="3">DUF4179 domain-containing protein</fullName>
    </submittedName>
</protein>
<evidence type="ECO:0000259" key="2">
    <source>
        <dbReference type="Pfam" id="PF13786"/>
    </source>
</evidence>
<evidence type="ECO:0000313" key="3">
    <source>
        <dbReference type="EMBL" id="MBB6731377.1"/>
    </source>
</evidence>
<sequence length="553" mass="61150">MKQTDRIERIFTRYLNDEAPLNEPDFDAMWERIEQRRSDASEITSELPAPASARRRVSRTAVLATAAVLLAATPAFAALSDKWSYFTHHSGVRSALEQGLGQQIGKTVSFGGAKLTLDTAVVDDNRTVLLFSLNLPHADPASYPRFSGMKLSDGKGNAIEGDVSLTWNPDSKIWQGEFSTDWTPDSLLADVHLSAENLQIFAAAQREISIDSENNRKQTIEIGQDGIDRLVVLPFAQGDRTLLSTSVFFSDKAAQSWSYPSIGVYDGETQVKEAATGAFGKPGAQGEYTGLQYFHTADLGTAGVTYKLNYTRKSAEIDGSWSFDLQLDKERMLDGTITRPIDQTVETAAGPIELKEMTITPTQIRITGTHEKYKELSFKQIYLDVNGTRLKGGYPSSEPGDFNGFTLRFERQPGLVLSEQTPIALDMKYEVTERLDKNPIHLAGIGSGKKTITTRLGGYSVNWTYYKENGNLYIESGSDDPRFGGVNQTYMMNGKQSQPGRPVTANFSGDGNNRAIDMYKDFAGTEADIYIYFYSTDDPDKELRIDLPALPAK</sequence>
<gene>
    <name evidence="3" type="ORF">H7C18_10715</name>
</gene>
<organism evidence="3 4">
    <name type="scientific">Cohnella zeiphila</name>
    <dbReference type="NCBI Taxonomy" id="2761120"/>
    <lineage>
        <taxon>Bacteria</taxon>
        <taxon>Bacillati</taxon>
        <taxon>Bacillota</taxon>
        <taxon>Bacilli</taxon>
        <taxon>Bacillales</taxon>
        <taxon>Paenibacillaceae</taxon>
        <taxon>Cohnella</taxon>
    </lineage>
</organism>